<sequence>MAKATSIVNLNGKLNDVVFYRIDGKTFARTKRKYFSDQVKTDPSFASTRKRTQFLKLSNAFATAIYRMAKADADRLNYKSQHQLIKLIYQVVCLNEQGQIDYASIHKNLKGLSLNFLDTNPPITISRLDNDLLLGCDKLLQQNAEIKLLIGTLPKVKKQKEEFIADVNMREVEMVNITISPDDHLQNIRIPLALKPNQVVVAIQNNLVDEVNREWVRVI</sequence>
<evidence type="ECO:0000313" key="1">
    <source>
        <dbReference type="EMBL" id="CAG5080637.1"/>
    </source>
</evidence>
<proteinExistence type="predicted"/>
<evidence type="ECO:0000313" key="2">
    <source>
        <dbReference type="Proteomes" id="UP000683507"/>
    </source>
</evidence>
<accession>A0A916JLQ2</accession>
<dbReference type="EMBL" id="OU015584">
    <property type="protein sequence ID" value="CAG5080637.1"/>
    <property type="molecule type" value="Genomic_DNA"/>
</dbReference>
<organism evidence="1 2">
    <name type="scientific">Parvicella tangerina</name>
    <dbReference type="NCBI Taxonomy" id="2829795"/>
    <lineage>
        <taxon>Bacteria</taxon>
        <taxon>Pseudomonadati</taxon>
        <taxon>Bacteroidota</taxon>
        <taxon>Flavobacteriia</taxon>
        <taxon>Flavobacteriales</taxon>
        <taxon>Parvicellaceae</taxon>
        <taxon>Parvicella</taxon>
    </lineage>
</organism>
<protein>
    <submittedName>
        <fullName evidence="1">Uncharacterized protein</fullName>
    </submittedName>
</protein>
<dbReference type="Proteomes" id="UP000683507">
    <property type="component" value="Chromosome"/>
</dbReference>
<name>A0A916JLQ2_9FLAO</name>
<gene>
    <name evidence="1" type="ORF">CRYO30217_01402</name>
</gene>
<dbReference type="RefSeq" id="WP_258541605.1">
    <property type="nucleotide sequence ID" value="NZ_OU015584.1"/>
</dbReference>
<reference evidence="1" key="1">
    <citation type="submission" date="2021-04" db="EMBL/GenBank/DDBJ databases">
        <authorList>
            <person name="Rodrigo-Torres L."/>
            <person name="Arahal R. D."/>
            <person name="Lucena T."/>
        </authorList>
    </citation>
    <scope>NUCLEOTIDE SEQUENCE</scope>
    <source>
        <strain evidence="1">AS29M-1</strain>
    </source>
</reference>
<keyword evidence="2" id="KW-1185">Reference proteome</keyword>
<dbReference type="AlphaFoldDB" id="A0A916JLQ2"/>
<dbReference type="KEGG" id="ptan:CRYO30217_01402"/>